<feature type="region of interest" description="Disordered" evidence="1">
    <location>
        <begin position="521"/>
        <end position="540"/>
    </location>
</feature>
<dbReference type="GO" id="GO:0008017">
    <property type="term" value="F:microtubule binding"/>
    <property type="evidence" value="ECO:0007669"/>
    <property type="project" value="TreeGrafter"/>
</dbReference>
<keyword evidence="4" id="KW-1185">Reference proteome</keyword>
<feature type="region of interest" description="Disordered" evidence="1">
    <location>
        <begin position="274"/>
        <end position="366"/>
    </location>
</feature>
<feature type="compositionally biased region" description="Basic and acidic residues" evidence="1">
    <location>
        <begin position="1501"/>
        <end position="1514"/>
    </location>
</feature>
<protein>
    <recommendedName>
        <fullName evidence="2">TOG domain-containing protein</fullName>
    </recommendedName>
</protein>
<dbReference type="InterPro" id="IPR016024">
    <property type="entry name" value="ARM-type_fold"/>
</dbReference>
<feature type="region of interest" description="Disordered" evidence="1">
    <location>
        <begin position="453"/>
        <end position="489"/>
    </location>
</feature>
<feature type="compositionally biased region" description="Low complexity" evidence="1">
    <location>
        <begin position="1234"/>
        <end position="1250"/>
    </location>
</feature>
<feature type="compositionally biased region" description="Low complexity" evidence="1">
    <location>
        <begin position="797"/>
        <end position="806"/>
    </location>
</feature>
<dbReference type="GO" id="GO:0000226">
    <property type="term" value="P:microtubule cytoskeleton organization"/>
    <property type="evidence" value="ECO:0007669"/>
    <property type="project" value="TreeGrafter"/>
</dbReference>
<dbReference type="InterPro" id="IPR011989">
    <property type="entry name" value="ARM-like"/>
</dbReference>
<feature type="compositionally biased region" description="Polar residues" evidence="1">
    <location>
        <begin position="777"/>
        <end position="790"/>
    </location>
</feature>
<feature type="region of interest" description="Disordered" evidence="1">
    <location>
        <begin position="1492"/>
        <end position="1527"/>
    </location>
</feature>
<dbReference type="InterPro" id="IPR034085">
    <property type="entry name" value="TOG"/>
</dbReference>
<evidence type="ECO:0000313" key="3">
    <source>
        <dbReference type="EMBL" id="KAG2432395.1"/>
    </source>
</evidence>
<feature type="region of interest" description="Disordered" evidence="1">
    <location>
        <begin position="738"/>
        <end position="809"/>
    </location>
</feature>
<proteinExistence type="predicted"/>
<feature type="compositionally biased region" description="Gly residues" evidence="1">
    <location>
        <begin position="1161"/>
        <end position="1170"/>
    </location>
</feature>
<name>A0A835T658_9CHLO</name>
<dbReference type="SUPFAM" id="SSF48371">
    <property type="entry name" value="ARM repeat"/>
    <property type="match status" value="2"/>
</dbReference>
<feature type="compositionally biased region" description="Low complexity" evidence="1">
    <location>
        <begin position="453"/>
        <end position="469"/>
    </location>
</feature>
<dbReference type="InterPro" id="IPR024395">
    <property type="entry name" value="CLASP_N_dom"/>
</dbReference>
<feature type="compositionally biased region" description="Gly residues" evidence="1">
    <location>
        <begin position="1220"/>
        <end position="1233"/>
    </location>
</feature>
<evidence type="ECO:0000259" key="2">
    <source>
        <dbReference type="SMART" id="SM01349"/>
    </source>
</evidence>
<feature type="domain" description="TOG" evidence="2">
    <location>
        <begin position="871"/>
        <end position="1124"/>
    </location>
</feature>
<gene>
    <name evidence="3" type="ORF">HYH02_012966</name>
</gene>
<dbReference type="OrthoDB" id="63891at2759"/>
<feature type="region of interest" description="Disordered" evidence="1">
    <location>
        <begin position="574"/>
        <end position="619"/>
    </location>
</feature>
<dbReference type="SMART" id="SM01349">
    <property type="entry name" value="TOG"/>
    <property type="match status" value="3"/>
</dbReference>
<evidence type="ECO:0000313" key="4">
    <source>
        <dbReference type="Proteomes" id="UP000613740"/>
    </source>
</evidence>
<comment type="caution">
    <text evidence="3">The sequence shown here is derived from an EMBL/GenBank/DDBJ whole genome shotgun (WGS) entry which is preliminary data.</text>
</comment>
<dbReference type="Pfam" id="PF12348">
    <property type="entry name" value="CLASP_N"/>
    <property type="match status" value="1"/>
</dbReference>
<dbReference type="GO" id="GO:0005881">
    <property type="term" value="C:cytoplasmic microtubule"/>
    <property type="evidence" value="ECO:0007669"/>
    <property type="project" value="TreeGrafter"/>
</dbReference>
<dbReference type="PANTHER" id="PTHR21567">
    <property type="entry name" value="CLASP"/>
    <property type="match status" value="1"/>
</dbReference>
<feature type="region of interest" description="Disordered" evidence="1">
    <location>
        <begin position="1114"/>
        <end position="1265"/>
    </location>
</feature>
<evidence type="ECO:0000256" key="1">
    <source>
        <dbReference type="SAM" id="MobiDB-lite"/>
    </source>
</evidence>
<organism evidence="3 4">
    <name type="scientific">Chlamydomonas schloesseri</name>
    <dbReference type="NCBI Taxonomy" id="2026947"/>
    <lineage>
        <taxon>Eukaryota</taxon>
        <taxon>Viridiplantae</taxon>
        <taxon>Chlorophyta</taxon>
        <taxon>core chlorophytes</taxon>
        <taxon>Chlorophyceae</taxon>
        <taxon>CS clade</taxon>
        <taxon>Chlamydomonadales</taxon>
        <taxon>Chlamydomonadaceae</taxon>
        <taxon>Chlamydomonas</taxon>
    </lineage>
</organism>
<sequence>MTSGVPEAFGFVPAHVVADLQDIGNWKSRATAIDLLHKALKDVSRPQNLVEPLPDFVKFLVGLIADPNFKIAISSMSILGELAGKVGKELEPHLSVVVPALLEKFTDSKILVRAANMKSIKKLMGATSPAGVLELLALGSSHTSWRVREEVLNTHIMAMLSFGRTAYEPAAVYTLMRAGMADGKDKVRLVALEGLAVLAAKAGNAELTALMAGQKPGAQALPEEHRREVLSRLSNPALPAINGDGLVEHCVELPAAAGAEAADLRLADAAFGGAGGTKLPWGDPSTPPRPRLRTGAASDLPGSSSANGRERPNGPGMEGGPPTGRRQASALNLDNIRSGPSIVSQHSGLGGGVEGGGDSGLWSPSYRPVPMPSATFSHPPSRLGSHDSFTIGAAYSGSGGGGAGSAGGGGGHPVSAASGWSLSAARPPPLHVVERPASPLREAVSGGQVPVVSHPLLSLPSESSQERSSTGSAPPHSRDPHAGMHTPSALQPLKHHWGVARSVEGQATIPRIVLESCDESPLSPAARSFQPLVSSRGSAPGVASSEMAAAAAGSHMRGDGLEYIPRPASVRTQAAAELRDTRDTRAPPAHSLSHPPHGAGGGTVATAPGGSGGGAPHSSASMALWLHQNGIDDHIASRQETFSPSKAEMLARLKVRQIEKRAATAQMDPSGGTPGGGAHGDLLLSSNDIAPVAASYGSVTGVPPSRRHLFTQLSDNHRDRAAAAGLGADRGYSSVLNTPTRAGGVSPSPFDEAPASARPPRTGLAARLGRATPMTVDPSSGAATSRSPTLASPGIYASPSPAASEDSPARLMAPASPALNRLRARSAEVSGLYPPNTPGGGPGAGGAPTTPGGSSGSFWEKQRTPDIPTEELAPLQDPEKHIRVVIAKLIEANNADRKELDWQGQYEALIDARRLVRHHGEVVRGCLHEFVRAATPAVDQLRSQTSKCALTLFSECFALLGRAMDRELDEMVPVLVKKAGEVSNAGRDNFLAEAADRTLAEMCRCCGEARCAAALLGVAGHKNPYVRGKVAFHLDCHMEACAGGARPSLANNPSLVERVFKAGAAFLDEGSLDTRTYGKRIIWHVKAMLASRTEFDRLVHSVSPESLHRKVVDTVEGLNGPPPPPSRAVAGGVPGSRLASRQLGPGGTPASPMRPILDGAMAGGGGGAMGGSLTQNPPPPMRQSSYSAPSPLGSGAGGATPERRRALGRQRTSDLDNIPEGGGGSGSTSGNGRGPPRSAAAAATGSLSARGSGGSGGGGVGGDGGGFGPAVQETVVKSLLMLTAKDFRERIEALRAVEGVVGSLPGAPDSLLMQLLDALVARLGDANAKVNMAALELVVQLAGALRARISLGLNTLVPALAAGLGAGNDKIRGAALAATDALLATLEPGMLVQHFSHVVGNGTIQRGKPLLVDKLVAIAGALYGSKPQLVARYAVPAAFALLNDSKGGEAKAAANALLSALARMMGPALLEQAGGLNAVAQQRVADAVAVATGQAPAGGPEMRRGGSFNRDREAGGGGADRPWAPRR</sequence>
<feature type="compositionally biased region" description="Gly residues" evidence="1">
    <location>
        <begin position="598"/>
        <end position="615"/>
    </location>
</feature>
<feature type="region of interest" description="Disordered" evidence="1">
    <location>
        <begin position="830"/>
        <end position="863"/>
    </location>
</feature>
<dbReference type="Proteomes" id="UP000613740">
    <property type="component" value="Unassembled WGS sequence"/>
</dbReference>
<feature type="region of interest" description="Disordered" evidence="1">
    <location>
        <begin position="662"/>
        <end position="681"/>
    </location>
</feature>
<reference evidence="3" key="1">
    <citation type="journal article" date="2020" name="bioRxiv">
        <title>Comparative genomics of Chlamydomonas.</title>
        <authorList>
            <person name="Craig R.J."/>
            <person name="Hasan A.R."/>
            <person name="Ness R.W."/>
            <person name="Keightley P.D."/>
        </authorList>
    </citation>
    <scope>NUCLEOTIDE SEQUENCE</scope>
    <source>
        <strain evidence="3">CCAP 11/173</strain>
    </source>
</reference>
<dbReference type="Gene3D" id="1.25.10.10">
    <property type="entry name" value="Leucine-rich Repeat Variant"/>
    <property type="match status" value="3"/>
</dbReference>
<accession>A0A835T658</accession>
<feature type="compositionally biased region" description="Low complexity" evidence="1">
    <location>
        <begin position="1184"/>
        <end position="1193"/>
    </location>
</feature>
<feature type="compositionally biased region" description="Gly residues" evidence="1">
    <location>
        <begin position="1251"/>
        <end position="1265"/>
    </location>
</feature>
<feature type="compositionally biased region" description="Low complexity" evidence="1">
    <location>
        <begin position="586"/>
        <end position="597"/>
    </location>
</feature>
<dbReference type="PANTHER" id="PTHR21567:SF87">
    <property type="entry name" value="CRESCERIN-LIKE PROTEIN CHE-12"/>
    <property type="match status" value="1"/>
</dbReference>
<feature type="compositionally biased region" description="Gly residues" evidence="1">
    <location>
        <begin position="348"/>
        <end position="359"/>
    </location>
</feature>
<dbReference type="EMBL" id="JAEHOD010000067">
    <property type="protein sequence ID" value="KAG2432395.1"/>
    <property type="molecule type" value="Genomic_DNA"/>
</dbReference>
<feature type="domain" description="TOG" evidence="2">
    <location>
        <begin position="10"/>
        <end position="234"/>
    </location>
</feature>
<feature type="domain" description="TOG" evidence="2">
    <location>
        <begin position="1266"/>
        <end position="1497"/>
    </location>
</feature>